<dbReference type="InterPro" id="IPR001387">
    <property type="entry name" value="Cro/C1-type_HTH"/>
</dbReference>
<organism evidence="2 3">
    <name type="scientific">Legionella impletisoli</name>
    <dbReference type="NCBI Taxonomy" id="343510"/>
    <lineage>
        <taxon>Bacteria</taxon>
        <taxon>Pseudomonadati</taxon>
        <taxon>Pseudomonadota</taxon>
        <taxon>Gammaproteobacteria</taxon>
        <taxon>Legionellales</taxon>
        <taxon>Legionellaceae</taxon>
        <taxon>Legionella</taxon>
    </lineage>
</organism>
<evidence type="ECO:0000313" key="2">
    <source>
        <dbReference type="EMBL" id="GGI90876.1"/>
    </source>
</evidence>
<dbReference type="InterPro" id="IPR010982">
    <property type="entry name" value="Lambda_DNA-bd_dom_sf"/>
</dbReference>
<dbReference type="SMART" id="SM00530">
    <property type="entry name" value="HTH_XRE"/>
    <property type="match status" value="1"/>
</dbReference>
<dbReference type="AlphaFoldDB" id="A0A917NDR8"/>
<reference evidence="2" key="2">
    <citation type="submission" date="2020-09" db="EMBL/GenBank/DDBJ databases">
        <authorList>
            <person name="Sun Q."/>
            <person name="Ohkuma M."/>
        </authorList>
    </citation>
    <scope>NUCLEOTIDE SEQUENCE</scope>
    <source>
        <strain evidence="2">JCM 13919</strain>
    </source>
</reference>
<proteinExistence type="predicted"/>
<comment type="caution">
    <text evidence="2">The sequence shown here is derived from an EMBL/GenBank/DDBJ whole genome shotgun (WGS) entry which is preliminary data.</text>
</comment>
<dbReference type="CDD" id="cd00093">
    <property type="entry name" value="HTH_XRE"/>
    <property type="match status" value="1"/>
</dbReference>
<feature type="domain" description="HTH cro/C1-type" evidence="1">
    <location>
        <begin position="33"/>
        <end position="71"/>
    </location>
</feature>
<name>A0A917NDR8_9GAMM</name>
<dbReference type="EMBL" id="BMOB01000009">
    <property type="protein sequence ID" value="GGI90876.1"/>
    <property type="molecule type" value="Genomic_DNA"/>
</dbReference>
<dbReference type="OrthoDB" id="5647254at2"/>
<protein>
    <recommendedName>
        <fullName evidence="1">HTH cro/C1-type domain-containing protein</fullName>
    </recommendedName>
</protein>
<dbReference type="PROSITE" id="PS50943">
    <property type="entry name" value="HTH_CROC1"/>
    <property type="match status" value="1"/>
</dbReference>
<dbReference type="RefSeq" id="WP_131777193.1">
    <property type="nucleotide sequence ID" value="NZ_BMOB01000009.1"/>
</dbReference>
<dbReference type="GO" id="GO:0003677">
    <property type="term" value="F:DNA binding"/>
    <property type="evidence" value="ECO:0007669"/>
    <property type="project" value="InterPro"/>
</dbReference>
<evidence type="ECO:0000313" key="3">
    <source>
        <dbReference type="Proteomes" id="UP000630149"/>
    </source>
</evidence>
<gene>
    <name evidence="2" type="ORF">GCM10007966_19460</name>
</gene>
<evidence type="ECO:0000259" key="1">
    <source>
        <dbReference type="PROSITE" id="PS50943"/>
    </source>
</evidence>
<dbReference type="SUPFAM" id="SSF47413">
    <property type="entry name" value="lambda repressor-like DNA-binding domains"/>
    <property type="match status" value="1"/>
</dbReference>
<sequence>MNIISEDHLKRTFSSNMRHRMAQKSISENELRKITDISQSAINRIKNGQVCPSLYQAMIIAEALGCSIKDLTSDSFNDILVKEHDYLPVIQANSLLDRDETKVLGFVENDNDWQSNTVGFKVDQTFNCKILNNDSIVMSSIDDEHINDGDTILFCFHKKYMIGTMQNKFLKPIDNLSMTIDMNKANIIGKVVSIETKYIKDKTTVNSILSKLNINTSELIGKIKSSLTPHLA</sequence>
<reference evidence="2" key="1">
    <citation type="journal article" date="2014" name="Int. J. Syst. Evol. Microbiol.">
        <title>Complete genome sequence of Corynebacterium casei LMG S-19264T (=DSM 44701T), isolated from a smear-ripened cheese.</title>
        <authorList>
            <consortium name="US DOE Joint Genome Institute (JGI-PGF)"/>
            <person name="Walter F."/>
            <person name="Albersmeier A."/>
            <person name="Kalinowski J."/>
            <person name="Ruckert C."/>
        </authorList>
    </citation>
    <scope>NUCLEOTIDE SEQUENCE</scope>
    <source>
        <strain evidence="2">JCM 13919</strain>
    </source>
</reference>
<accession>A0A917NDR8</accession>
<dbReference type="Pfam" id="PF13443">
    <property type="entry name" value="HTH_26"/>
    <property type="match status" value="1"/>
</dbReference>
<keyword evidence="3" id="KW-1185">Reference proteome</keyword>
<dbReference type="Gene3D" id="1.10.260.40">
    <property type="entry name" value="lambda repressor-like DNA-binding domains"/>
    <property type="match status" value="1"/>
</dbReference>
<dbReference type="Proteomes" id="UP000630149">
    <property type="component" value="Unassembled WGS sequence"/>
</dbReference>